<dbReference type="FunCoup" id="G3I912">
    <property type="interactions" value="14"/>
</dbReference>
<dbReference type="InterPro" id="IPR045206">
    <property type="entry name" value="Maestro_heat-like_prot"/>
</dbReference>
<dbReference type="Pfam" id="PF21047">
    <property type="entry name" value="HEAT_Maestro"/>
    <property type="match status" value="1"/>
</dbReference>
<dbReference type="InParanoid" id="G3I912"/>
<dbReference type="InterPro" id="IPR016024">
    <property type="entry name" value="ARM-type_fold"/>
</dbReference>
<evidence type="ECO:0000313" key="7">
    <source>
        <dbReference type="Proteomes" id="UP000001075"/>
    </source>
</evidence>
<dbReference type="GlyGen" id="G3I912">
    <property type="glycosylation" value="1 site"/>
</dbReference>
<dbReference type="SUPFAM" id="SSF48371">
    <property type="entry name" value="ARM repeat"/>
    <property type="match status" value="2"/>
</dbReference>
<dbReference type="InterPro" id="IPR055406">
    <property type="entry name" value="HEAT_Maestro"/>
</dbReference>
<evidence type="ECO:0000259" key="4">
    <source>
        <dbReference type="Pfam" id="PF23210"/>
    </source>
</evidence>
<dbReference type="AlphaFoldDB" id="G3I912"/>
<gene>
    <name evidence="6" type="ORF">I79_020045</name>
</gene>
<dbReference type="Pfam" id="PF23210">
    <property type="entry name" value="HEAT_Maestro_2"/>
    <property type="match status" value="1"/>
</dbReference>
<dbReference type="Pfam" id="PF19284">
    <property type="entry name" value="Arc_MA"/>
    <property type="match status" value="1"/>
</dbReference>
<dbReference type="EMBL" id="JH001556">
    <property type="protein sequence ID" value="EGV97376.1"/>
    <property type="molecule type" value="Genomic_DNA"/>
</dbReference>
<dbReference type="InterPro" id="IPR011989">
    <property type="entry name" value="ARM-like"/>
</dbReference>
<dbReference type="GO" id="GO:0050804">
    <property type="term" value="P:modulation of chemical synaptic transmission"/>
    <property type="evidence" value="ECO:0007669"/>
    <property type="project" value="InterPro"/>
</dbReference>
<dbReference type="Gene3D" id="1.25.10.10">
    <property type="entry name" value="Leucine-rich Repeat Variant"/>
    <property type="match status" value="1"/>
</dbReference>
<dbReference type="PRINTS" id="PR02027">
    <property type="entry name" value="ARCARG31"/>
</dbReference>
<dbReference type="InterPro" id="IPR045557">
    <property type="entry name" value="Arc_N"/>
</dbReference>
<dbReference type="PANTHER" id="PTHR23120">
    <property type="entry name" value="MAESTRO-RELATED HEAT DOMAIN-CONTAINING"/>
    <property type="match status" value="1"/>
</dbReference>
<feature type="domain" description="Maestro-like HEAT-repeats" evidence="3">
    <location>
        <begin position="527"/>
        <end position="745"/>
    </location>
</feature>
<sequence>MLEHVRRTHRHLLTEVSKQVERELKGLHRSVGKLENNLDGYVPTGDSQRWKKSIKACLCRCQETIANLERWVKREMHVWREVFYRLERWADRLESMGGKYPVGSEPARHTVSVGVGGPEPYCQEADGYDYTVSPYAITPPPAAGELPDQESVEAQQYQSWGSDNLNLGLLGEYLNIHPSWEDMAVIKIKNMMVTEQGLALDTICHFLEEHSQLWEKQVPHRDSSVQKLLKFLSLDPTQATDKAFLFHLYGLFLRECPNVEQVQWHLASLLELSHQHSSQREGIALAVGLASTKHLEAVWALLEHLGRTKFLRSVTVSPDSQPSDNNLRWKWVSSTSLLCYGQIAKNTKEQILPWVDNIASRMVYYFSCGPCDEILKSSFLSATILLTRSLREEYGSQKYKFTQIPELIQCLLGILQKEPNFLNTYLRQKVILVIVGLSNLRPRLKPLLKSQVLQTCLHSVYKLPSTEALRSGSPSLEPAPDVTVLYKKTIRALDLLLHNFISENPSMDEICFLLQHTETWLNSDQRHERCRAVQSIFLLLQYVVDSLKLAKEAVPSMLGHQIGLLTLLWRDKDESTQEHSHHCVSLLMQLLSQQKGKLVESTQLSKTRHLEAIKSGHLEGKLYHMVQVFRDNLTVAQHTQLILTLVRNLGSCNYLRSDLAAQLLLMICEEHSCRKEQVAEILQDLFQQLPKIHSLSVQQTINKVTKALGIQHTQEVVEVVLSLCHPSDRWILLLWKALATNYRLPRDVITLLYVKLKLRPPRRLLQATYRARLVSLTALGTIYELLYTPEYRGTVRWAFAGILLGLLTELYYLLEVGLVQGISDYQEDNLASKPLEPCRTCLEALKGLFWTNQYWEVFADMKLIQGWELFGHLETFPKGVTLLARAMVHYDCEVKAVLGQAHISLKSTEERDNIVGICIITEFLNSPDVSQYVSLKAMDNCLNMGLSNHNQTVRAMSLKGLGSTLIHPKKVTVLRSKLMELLDKFVQPEIKDPVGLMEIMGHLLHHLGVQGTGTVSFDIAQHLLNLFTDERAKVREYAIFLFGDVIHYGGKKLRQSLKSLAFQAAVPLLFHMADPCPEVAMKAKFTFLRCAILLKWEFRKELFGKLAWGQGLGAANDIFVYMIESNLGNYQQLLSQALMYLDSPHKTLKLAAMKFIGGLLQDYFNDLCFYLTKDDVIILKNYLEALSHDTDSRTRKFYLNYWDDVVELSHYVMR</sequence>
<keyword evidence="1" id="KW-0677">Repeat</keyword>
<evidence type="ECO:0000259" key="3">
    <source>
        <dbReference type="Pfam" id="PF21047"/>
    </source>
</evidence>
<proteinExistence type="predicted"/>
<evidence type="ECO:0000256" key="1">
    <source>
        <dbReference type="ARBA" id="ARBA00022737"/>
    </source>
</evidence>
<dbReference type="Proteomes" id="UP000001075">
    <property type="component" value="Unassembled WGS sequence"/>
</dbReference>
<evidence type="ECO:0000313" key="6">
    <source>
        <dbReference type="EMBL" id="EGV97376.1"/>
    </source>
</evidence>
<dbReference type="GO" id="GO:0005794">
    <property type="term" value="C:Golgi apparatus"/>
    <property type="evidence" value="ECO:0007669"/>
    <property type="project" value="TreeGrafter"/>
</dbReference>
<evidence type="ECO:0000259" key="5">
    <source>
        <dbReference type="Pfam" id="PF23227"/>
    </source>
</evidence>
<protein>
    <submittedName>
        <fullName evidence="6">Activity-regulated cytoskeleton-associated protein</fullName>
    </submittedName>
</protein>
<dbReference type="Pfam" id="PF23227">
    <property type="entry name" value="HEAT_MROH2B_C"/>
    <property type="match status" value="1"/>
</dbReference>
<dbReference type="GO" id="GO:0003729">
    <property type="term" value="F:mRNA binding"/>
    <property type="evidence" value="ECO:0007669"/>
    <property type="project" value="InterPro"/>
</dbReference>
<reference evidence="7" key="1">
    <citation type="journal article" date="2011" name="Nat. Biotechnol.">
        <title>The genomic sequence of the Chinese hamster ovary (CHO)-K1 cell line.</title>
        <authorList>
            <person name="Xu X."/>
            <person name="Nagarajan H."/>
            <person name="Lewis N.E."/>
            <person name="Pan S."/>
            <person name="Cai Z."/>
            <person name="Liu X."/>
            <person name="Chen W."/>
            <person name="Xie M."/>
            <person name="Wang W."/>
            <person name="Hammond S."/>
            <person name="Andersen M.R."/>
            <person name="Neff N."/>
            <person name="Passarelli B."/>
            <person name="Koh W."/>
            <person name="Fan H.C."/>
            <person name="Wang J."/>
            <person name="Gui Y."/>
            <person name="Lee K.H."/>
            <person name="Betenbaugh M.J."/>
            <person name="Quake S.R."/>
            <person name="Famili I."/>
            <person name="Palsson B.O."/>
            <person name="Wang J."/>
        </authorList>
    </citation>
    <scope>NUCLEOTIDE SEQUENCE [LARGE SCALE GENOMIC DNA]</scope>
    <source>
        <strain evidence="7">CHO K1 cell line</strain>
    </source>
</reference>
<dbReference type="InterPro" id="IPR023263">
    <property type="entry name" value="Arc"/>
</dbReference>
<feature type="domain" description="Maestro/Maestro-like HEAT-repeats" evidence="5">
    <location>
        <begin position="940"/>
        <end position="1202"/>
    </location>
</feature>
<dbReference type="InterPro" id="IPR048465">
    <property type="entry name" value="Maestro-like_HEAT"/>
</dbReference>
<dbReference type="STRING" id="10029.G3I912"/>
<dbReference type="PaxDb" id="10029-XP_007607703.1"/>
<accession>G3I912</accession>
<dbReference type="PANTHER" id="PTHR23120:SF3">
    <property type="entry name" value="MAESTRO HEAT-LIKE REPEAT FAMILY MEMBER 4"/>
    <property type="match status" value="1"/>
</dbReference>
<dbReference type="eggNOG" id="KOG2032">
    <property type="taxonomic scope" value="Eukaryota"/>
</dbReference>
<evidence type="ECO:0000259" key="2">
    <source>
        <dbReference type="Pfam" id="PF19284"/>
    </source>
</evidence>
<feature type="domain" description="MROH2B-like HEAT-repeats" evidence="4">
    <location>
        <begin position="238"/>
        <end position="501"/>
    </location>
</feature>
<name>G3I912_CRIGR</name>
<dbReference type="InterPro" id="IPR055408">
    <property type="entry name" value="HEAT_MROH2B-like"/>
</dbReference>
<organism evidence="6 7">
    <name type="scientific">Cricetulus griseus</name>
    <name type="common">Chinese hamster</name>
    <name type="synonym">Cricetulus barabensis griseus</name>
    <dbReference type="NCBI Taxonomy" id="10029"/>
    <lineage>
        <taxon>Eukaryota</taxon>
        <taxon>Metazoa</taxon>
        <taxon>Chordata</taxon>
        <taxon>Craniata</taxon>
        <taxon>Vertebrata</taxon>
        <taxon>Euteleostomi</taxon>
        <taxon>Mammalia</taxon>
        <taxon>Eutheria</taxon>
        <taxon>Euarchontoglires</taxon>
        <taxon>Glires</taxon>
        <taxon>Rodentia</taxon>
        <taxon>Myomorpha</taxon>
        <taxon>Muroidea</taxon>
        <taxon>Cricetidae</taxon>
        <taxon>Cricetinae</taxon>
        <taxon>Cricetulus</taxon>
    </lineage>
</organism>
<feature type="domain" description="Activity-regulated cytoskeleton-associated protein N-terminal" evidence="2">
    <location>
        <begin position="9"/>
        <end position="117"/>
    </location>
</feature>